<evidence type="ECO:0000313" key="7">
    <source>
        <dbReference type="EMBL" id="MBO1320305.1"/>
    </source>
</evidence>
<dbReference type="Proteomes" id="UP000664417">
    <property type="component" value="Unassembled WGS sequence"/>
</dbReference>
<keyword evidence="1" id="KW-0808">Transferase</keyword>
<evidence type="ECO:0000259" key="6">
    <source>
        <dbReference type="PROSITE" id="PS50011"/>
    </source>
</evidence>
<evidence type="ECO:0000256" key="5">
    <source>
        <dbReference type="SAM" id="MobiDB-lite"/>
    </source>
</evidence>
<keyword evidence="2" id="KW-0547">Nucleotide-binding</keyword>
<evidence type="ECO:0000256" key="1">
    <source>
        <dbReference type="ARBA" id="ARBA00022679"/>
    </source>
</evidence>
<dbReference type="GO" id="GO:0004674">
    <property type="term" value="F:protein serine/threonine kinase activity"/>
    <property type="evidence" value="ECO:0007669"/>
    <property type="project" value="TreeGrafter"/>
</dbReference>
<dbReference type="EMBL" id="JAFREP010000016">
    <property type="protein sequence ID" value="MBO1320305.1"/>
    <property type="molecule type" value="Genomic_DNA"/>
</dbReference>
<dbReference type="InterPro" id="IPR011990">
    <property type="entry name" value="TPR-like_helical_dom_sf"/>
</dbReference>
<dbReference type="CDD" id="cd14014">
    <property type="entry name" value="STKc_PknB_like"/>
    <property type="match status" value="1"/>
</dbReference>
<dbReference type="GO" id="GO:0005524">
    <property type="term" value="F:ATP binding"/>
    <property type="evidence" value="ECO:0007669"/>
    <property type="project" value="UniProtKB-KW"/>
</dbReference>
<evidence type="ECO:0000313" key="8">
    <source>
        <dbReference type="Proteomes" id="UP000664417"/>
    </source>
</evidence>
<dbReference type="Pfam" id="PF00069">
    <property type="entry name" value="Pkinase"/>
    <property type="match status" value="1"/>
</dbReference>
<evidence type="ECO:0000256" key="3">
    <source>
        <dbReference type="ARBA" id="ARBA00022777"/>
    </source>
</evidence>
<gene>
    <name evidence="7" type="ORF">J3U88_17655</name>
</gene>
<dbReference type="SMART" id="SM00028">
    <property type="entry name" value="TPR"/>
    <property type="match status" value="4"/>
</dbReference>
<keyword evidence="3 7" id="KW-0418">Kinase</keyword>
<feature type="region of interest" description="Disordered" evidence="5">
    <location>
        <begin position="846"/>
        <end position="894"/>
    </location>
</feature>
<dbReference type="SUPFAM" id="SSF48452">
    <property type="entry name" value="TPR-like"/>
    <property type="match status" value="1"/>
</dbReference>
<keyword evidence="4" id="KW-0067">ATP-binding</keyword>
<dbReference type="Gene3D" id="1.25.40.10">
    <property type="entry name" value="Tetratricopeptide repeat domain"/>
    <property type="match status" value="2"/>
</dbReference>
<feature type="region of interest" description="Disordered" evidence="5">
    <location>
        <begin position="443"/>
        <end position="493"/>
    </location>
</feature>
<protein>
    <submittedName>
        <fullName evidence="7">Protein kinase</fullName>
    </submittedName>
</protein>
<proteinExistence type="predicted"/>
<comment type="caution">
    <text evidence="7">The sequence shown here is derived from an EMBL/GenBank/DDBJ whole genome shotgun (WGS) entry which is preliminary data.</text>
</comment>
<dbReference type="PANTHER" id="PTHR43289">
    <property type="entry name" value="MITOGEN-ACTIVATED PROTEIN KINASE KINASE KINASE 20-RELATED"/>
    <property type="match status" value="1"/>
</dbReference>
<dbReference type="PROSITE" id="PS00108">
    <property type="entry name" value="PROTEIN_KINASE_ST"/>
    <property type="match status" value="1"/>
</dbReference>
<dbReference type="SUPFAM" id="SSF56112">
    <property type="entry name" value="Protein kinase-like (PK-like)"/>
    <property type="match status" value="1"/>
</dbReference>
<feature type="compositionally biased region" description="Acidic residues" evidence="5">
    <location>
        <begin position="846"/>
        <end position="858"/>
    </location>
</feature>
<keyword evidence="8" id="KW-1185">Reference proteome</keyword>
<sequence>MDLAREQRIMQLLDAAMDVPDEHVAVFLDKQCGDDLDLRNQVMSRISISCGGLDFIEKGLYDEDLTPGSFVGPFRIVRTLGEGGMGSVFLAQQDYPITRSVSLKVLKKGLDSDELQQRFQSERQTLANLQHPHIAQLFDAGETEDKRPYFTMEYVQGTSIVDYCRQNHLSLYKRIDLFTKVCEAVACAHDRGIIHRDIKPGNILVNEKGTPKLLDFGIAKHTEATPYGVETATNSQCRFMTPDYASPEQATGIRVTRSSDIYSLGVLLFELLTERRPYYFKDRLPVTVHQVICEQEPPVPSKVVLEQSPHEGKTARYTQRERRSFYRTLRGDLDSIILKMLRKKPEERYLNVKALLEDLDHFAKGRPVTARRQQRFYNFQKMWHKNRRHLARAGLTAAMMAGSGVAVLQYAQKNVRIQQVPGEVRTSSAGLLQAFKHLFLGQPGEQPITSPETRPLWIAGNGPDGATTATPETPGLPVPSTSNQPKPGRDDVLSQDQIQTRHAGPTSFQYDPTGTAHNAQKALSHRDSTALQSGGVGAFAAPGEDSAMRMDYEAWALSSQGRYDEAESLYRQALDQAINEHGNQHTAVADIYMGLADVLGKKGMVHDSESALRAALAIRTQHDEQQAVAAAMDSLAQNLESQNRFEESDSLRWRALNNRYAYHGGNPEKLMPSMQSLASTYESQGRFTHAVGIYRHMLSLQNERGKVLPQTTAGIYDGLGRVHVKMNALVEAEDYYQTAMRLRLQAFGERNLATIASAERLAGLLEQQDKVEEAENLYRQALSWRTAAGGAQDPAAVATMSSLVGLLNRQGRTDEAEEFKDLQDQVTGDLQEVEHPEVIHWRQDLESQEDPDELEPDITQDPGLSGSIVNTGRVQGGASTNTDFVQNSAGVDGP</sequence>
<dbReference type="InterPro" id="IPR019734">
    <property type="entry name" value="TPR_rpt"/>
</dbReference>
<dbReference type="Gene3D" id="3.30.200.20">
    <property type="entry name" value="Phosphorylase Kinase, domain 1"/>
    <property type="match status" value="1"/>
</dbReference>
<dbReference type="PROSITE" id="PS50011">
    <property type="entry name" value="PROTEIN_KINASE_DOM"/>
    <property type="match status" value="1"/>
</dbReference>
<evidence type="ECO:0000256" key="2">
    <source>
        <dbReference type="ARBA" id="ARBA00022741"/>
    </source>
</evidence>
<dbReference type="AlphaFoldDB" id="A0A8J7QLS1"/>
<dbReference type="InterPro" id="IPR000719">
    <property type="entry name" value="Prot_kinase_dom"/>
</dbReference>
<feature type="domain" description="Protein kinase" evidence="6">
    <location>
        <begin position="74"/>
        <end position="363"/>
    </location>
</feature>
<organism evidence="7 8">
    <name type="scientific">Acanthopleuribacter pedis</name>
    <dbReference type="NCBI Taxonomy" id="442870"/>
    <lineage>
        <taxon>Bacteria</taxon>
        <taxon>Pseudomonadati</taxon>
        <taxon>Acidobacteriota</taxon>
        <taxon>Holophagae</taxon>
        <taxon>Acanthopleuribacterales</taxon>
        <taxon>Acanthopleuribacteraceae</taxon>
        <taxon>Acanthopleuribacter</taxon>
    </lineage>
</organism>
<reference evidence="7" key="1">
    <citation type="submission" date="2021-03" db="EMBL/GenBank/DDBJ databases">
        <authorList>
            <person name="Wang G."/>
        </authorList>
    </citation>
    <scope>NUCLEOTIDE SEQUENCE</scope>
    <source>
        <strain evidence="7">KCTC 12899</strain>
    </source>
</reference>
<dbReference type="InterPro" id="IPR008271">
    <property type="entry name" value="Ser/Thr_kinase_AS"/>
</dbReference>
<dbReference type="InterPro" id="IPR011009">
    <property type="entry name" value="Kinase-like_dom_sf"/>
</dbReference>
<accession>A0A8J7QLS1</accession>
<name>A0A8J7QLS1_9BACT</name>
<dbReference type="RefSeq" id="WP_207860259.1">
    <property type="nucleotide sequence ID" value="NZ_JAFREP010000016.1"/>
</dbReference>
<dbReference type="SMART" id="SM00220">
    <property type="entry name" value="S_TKc"/>
    <property type="match status" value="1"/>
</dbReference>
<dbReference type="Gene3D" id="1.10.510.10">
    <property type="entry name" value="Transferase(Phosphotransferase) domain 1"/>
    <property type="match status" value="1"/>
</dbReference>
<feature type="compositionally biased region" description="Polar residues" evidence="5">
    <location>
        <begin position="867"/>
        <end position="894"/>
    </location>
</feature>
<dbReference type="Pfam" id="PF13424">
    <property type="entry name" value="TPR_12"/>
    <property type="match status" value="2"/>
</dbReference>
<dbReference type="Pfam" id="PF13176">
    <property type="entry name" value="TPR_7"/>
    <property type="match status" value="1"/>
</dbReference>
<evidence type="ECO:0000256" key="4">
    <source>
        <dbReference type="ARBA" id="ARBA00022840"/>
    </source>
</evidence>
<dbReference type="PANTHER" id="PTHR43289:SF34">
    <property type="entry name" value="SERINE_THREONINE-PROTEIN KINASE YBDM-RELATED"/>
    <property type="match status" value="1"/>
</dbReference>